<reference evidence="1" key="1">
    <citation type="submission" date="2022-08" db="UniProtKB">
        <authorList>
            <consortium name="EnsemblMetazoa"/>
        </authorList>
    </citation>
    <scope>IDENTIFICATION</scope>
    <source>
        <strain evidence="1">EBRO</strain>
    </source>
</reference>
<name>A0A182IPD1_ANOAO</name>
<sequence>MLVGRPVAKHLRIEAPALQALTLIRFRVFADVENLLEPVDTGQQAGQLVPYLFPRQLLEETARDGHQSELRDHTATCTGSSVQQHLGSFVVDHTDAVEQRQHQRLG</sequence>
<protein>
    <submittedName>
        <fullName evidence="1">Uncharacterized protein</fullName>
    </submittedName>
</protein>
<accession>A0A182IPD1</accession>
<dbReference type="EnsemblMetazoa" id="AATE002935-RA">
    <property type="protein sequence ID" value="AATE002935-PA.1"/>
    <property type="gene ID" value="AATE002935"/>
</dbReference>
<evidence type="ECO:0000313" key="1">
    <source>
        <dbReference type="EnsemblMetazoa" id="AATE002935-PA.1"/>
    </source>
</evidence>
<dbReference type="AlphaFoldDB" id="A0A182IPD1"/>
<proteinExistence type="predicted"/>
<dbReference type="VEuPathDB" id="VectorBase:AATE002935"/>
<organism evidence="1">
    <name type="scientific">Anopheles atroparvus</name>
    <name type="common">European mosquito</name>
    <dbReference type="NCBI Taxonomy" id="41427"/>
    <lineage>
        <taxon>Eukaryota</taxon>
        <taxon>Metazoa</taxon>
        <taxon>Ecdysozoa</taxon>
        <taxon>Arthropoda</taxon>
        <taxon>Hexapoda</taxon>
        <taxon>Insecta</taxon>
        <taxon>Pterygota</taxon>
        <taxon>Neoptera</taxon>
        <taxon>Endopterygota</taxon>
        <taxon>Diptera</taxon>
        <taxon>Nematocera</taxon>
        <taxon>Culicoidea</taxon>
        <taxon>Culicidae</taxon>
        <taxon>Anophelinae</taxon>
        <taxon>Anopheles</taxon>
    </lineage>
</organism>